<dbReference type="SUPFAM" id="SSF52540">
    <property type="entry name" value="P-loop containing nucleoside triphosphate hydrolases"/>
    <property type="match status" value="1"/>
</dbReference>
<evidence type="ECO:0000313" key="4">
    <source>
        <dbReference type="EMBL" id="MFK3866318.1"/>
    </source>
</evidence>
<reference evidence="4 5" key="1">
    <citation type="submission" date="2024-11" db="EMBL/GenBank/DDBJ databases">
        <title>The Natural Products Discovery Center: Release of the First 8490 Sequenced Strains for Exploring Actinobacteria Biosynthetic Diversity.</title>
        <authorList>
            <person name="Kalkreuter E."/>
            <person name="Kautsar S.A."/>
            <person name="Yang D."/>
            <person name="Bader C.D."/>
            <person name="Teijaro C.N."/>
            <person name="Fluegel L."/>
            <person name="Davis C.M."/>
            <person name="Simpson J.R."/>
            <person name="Lauterbach L."/>
            <person name="Steele A.D."/>
            <person name="Gui C."/>
            <person name="Meng S."/>
            <person name="Li G."/>
            <person name="Viehrig K."/>
            <person name="Ye F."/>
            <person name="Su P."/>
            <person name="Kiefer A.F."/>
            <person name="Nichols A."/>
            <person name="Cepeda A.J."/>
            <person name="Yan W."/>
            <person name="Fan B."/>
            <person name="Jiang Y."/>
            <person name="Adhikari A."/>
            <person name="Zheng C.-J."/>
            <person name="Schuster L."/>
            <person name="Cowan T.M."/>
            <person name="Smanski M.J."/>
            <person name="Chevrette M.G."/>
            <person name="De Carvalho L.P.S."/>
            <person name="Shen B."/>
        </authorList>
    </citation>
    <scope>NUCLEOTIDE SEQUENCE [LARGE SCALE GENOMIC DNA]</scope>
    <source>
        <strain evidence="4 5">NPDC078403</strain>
    </source>
</reference>
<keyword evidence="5" id="KW-1185">Reference proteome</keyword>
<feature type="domain" description="Endonuclease GajA/Old nuclease/RecF-like AAA" evidence="2">
    <location>
        <begin position="1"/>
        <end position="452"/>
    </location>
</feature>
<dbReference type="Pfam" id="PF13175">
    <property type="entry name" value="AAA_15"/>
    <property type="match status" value="1"/>
</dbReference>
<evidence type="ECO:0000313" key="5">
    <source>
        <dbReference type="Proteomes" id="UP001620262"/>
    </source>
</evidence>
<accession>A0ABW8L434</accession>
<dbReference type="InterPro" id="IPR041685">
    <property type="entry name" value="AAA_GajA/Old/RecF-like"/>
</dbReference>
<dbReference type="InterPro" id="IPR051396">
    <property type="entry name" value="Bact_Antivir_Def_Nuclease"/>
</dbReference>
<dbReference type="Gene3D" id="3.40.50.300">
    <property type="entry name" value="P-loop containing nucleotide triphosphate hydrolases"/>
    <property type="match status" value="1"/>
</dbReference>
<gene>
    <name evidence="4" type="ORF">ACI2JU_20940</name>
</gene>
<dbReference type="EMBL" id="JBJDOT010000043">
    <property type="protein sequence ID" value="MFK3866318.1"/>
    <property type="molecule type" value="Genomic_DNA"/>
</dbReference>
<proteinExistence type="predicted"/>
<feature type="domain" description="OLD protein-like TOPRIM" evidence="3">
    <location>
        <begin position="515"/>
        <end position="582"/>
    </location>
</feature>
<dbReference type="InterPro" id="IPR027417">
    <property type="entry name" value="P-loop_NTPase"/>
</dbReference>
<dbReference type="PANTHER" id="PTHR43581:SF2">
    <property type="entry name" value="EXCINUCLEASE ATPASE SUBUNIT"/>
    <property type="match status" value="1"/>
</dbReference>
<sequence length="777" mass="88745">MKIEFIDIQNYRKLKATRIYLGENETLFVGANNSGKTSAIDALIIFLDQRMKGEESDDTSRQRRIYTTDFTLSNWTPLNHFAETWQDPEKIEGDTLSQWQPHCPSLDIWLKVDVSEVHRVSHLVPTLKWRGGLLGVRLIYQPKSVENLMQDFLQEYSAAKLATEELPDRVNRKKLELWPRDLREFLNKKLGSYFEVKAYLLDPTNIEENRIPQTLPENHLPLKAYPFKDLFKVDVIEAQRGFSDPHSNNPLKGQSSLSSQLNQYYTRHLNPSDHPEKEDVAALAAIDEAKNIFDERLNTAFCDALGELKGLGYPGFNDPDILLSSSTDPVENLAHDATVIFDVQRTEPDQKKLLALPESYNGLGYKNLIYMIFKLIGFRDNWMRKGKAEKRRTEKDIAKEPLHLVLIEEPEAHLHAQVQQVFIRKAFEVLKKNVPDAYNTQMVVSSHSSYIAHEVGFEKLRYFKRHPSTELHEAPRAEVVGLSDAFGSPYKRNDDVEDTAKFVTRYLKTTHCDLFFANGVILVEGAAERMLLPHFIRHKFDSQFGLNRSYISILEVGGAHAQRLKPLIDVLGLPTLVITDTDATGEKTVKKKGKDVTVNGSVRPQRNQKQSSGSNTLKQWFKFDTTSLDDVLDKVFESKVVENARAAYQYDIDVEYDDEANENASEKAIPYTFEDALALTNISLIRKLKKPTGMMKKMKNACEEPTLDECAEAMYEALDNNGKAQMALDIIFDIDPQKLQVPLYISEGLEWLEQELHKASKDFVTEPLLTDGGFNYD</sequence>
<feature type="region of interest" description="Disordered" evidence="1">
    <location>
        <begin position="588"/>
        <end position="614"/>
    </location>
</feature>
<organism evidence="4 5">
    <name type="scientific">Pseudoalteromonas rhizosphaerae</name>
    <dbReference type="NCBI Taxonomy" id="2518973"/>
    <lineage>
        <taxon>Bacteria</taxon>
        <taxon>Pseudomonadati</taxon>
        <taxon>Pseudomonadota</taxon>
        <taxon>Gammaproteobacteria</taxon>
        <taxon>Alteromonadales</taxon>
        <taxon>Pseudoalteromonadaceae</taxon>
        <taxon>Pseudoalteromonas</taxon>
    </lineage>
</organism>
<dbReference type="CDD" id="cd01026">
    <property type="entry name" value="TOPRIM_OLD"/>
    <property type="match status" value="1"/>
</dbReference>
<evidence type="ECO:0000259" key="2">
    <source>
        <dbReference type="Pfam" id="PF13175"/>
    </source>
</evidence>
<comment type="caution">
    <text evidence="4">The sequence shown here is derived from an EMBL/GenBank/DDBJ whole genome shotgun (WGS) entry which is preliminary data.</text>
</comment>
<evidence type="ECO:0000256" key="1">
    <source>
        <dbReference type="SAM" id="MobiDB-lite"/>
    </source>
</evidence>
<dbReference type="RefSeq" id="WP_404676417.1">
    <property type="nucleotide sequence ID" value="NZ_JBJDOT010000043.1"/>
</dbReference>
<name>A0ABW8L434_9GAMM</name>
<dbReference type="Pfam" id="PF20469">
    <property type="entry name" value="OLD-like_TOPRIM"/>
    <property type="match status" value="1"/>
</dbReference>
<evidence type="ECO:0000259" key="3">
    <source>
        <dbReference type="Pfam" id="PF20469"/>
    </source>
</evidence>
<protein>
    <submittedName>
        <fullName evidence="4">AAA family ATPase</fullName>
    </submittedName>
</protein>
<feature type="compositionally biased region" description="Polar residues" evidence="1">
    <location>
        <begin position="602"/>
        <end position="614"/>
    </location>
</feature>
<dbReference type="Proteomes" id="UP001620262">
    <property type="component" value="Unassembled WGS sequence"/>
</dbReference>
<dbReference type="PANTHER" id="PTHR43581">
    <property type="entry name" value="ATP/GTP PHOSPHATASE"/>
    <property type="match status" value="1"/>
</dbReference>
<dbReference type="InterPro" id="IPR034139">
    <property type="entry name" value="TOPRIM_OLD"/>
</dbReference>